<accession>A0A8I3MHU8</accession>
<reference evidence="2" key="1">
    <citation type="submission" date="2020-03" db="EMBL/GenBank/DDBJ databases">
        <title>Long-read based genome assembly of a Labrador retriever dog.</title>
        <authorList>
            <person name="Eory L."/>
            <person name="Zhang W."/>
            <person name="Schoenebeck J."/>
        </authorList>
    </citation>
    <scope>NUCLEOTIDE SEQUENCE [LARGE SCALE GENOMIC DNA]</scope>
    <source>
        <strain evidence="2">Labrador retriever</strain>
    </source>
</reference>
<organism evidence="2 3">
    <name type="scientific">Canis lupus familiaris</name>
    <name type="common">Dog</name>
    <name type="synonym">Canis familiaris</name>
    <dbReference type="NCBI Taxonomy" id="9615"/>
    <lineage>
        <taxon>Eukaryota</taxon>
        <taxon>Metazoa</taxon>
        <taxon>Chordata</taxon>
        <taxon>Craniata</taxon>
        <taxon>Vertebrata</taxon>
        <taxon>Euteleostomi</taxon>
        <taxon>Mammalia</taxon>
        <taxon>Eutheria</taxon>
        <taxon>Laurasiatheria</taxon>
        <taxon>Carnivora</taxon>
        <taxon>Caniformia</taxon>
        <taxon>Canidae</taxon>
        <taxon>Canis</taxon>
    </lineage>
</organism>
<dbReference type="PANTHER" id="PTHR11955">
    <property type="entry name" value="FATTY ACID BINDING PROTEIN"/>
    <property type="match status" value="1"/>
</dbReference>
<dbReference type="InterPro" id="IPR012674">
    <property type="entry name" value="Calycin"/>
</dbReference>
<dbReference type="GeneTree" id="ENSGT00940000157139"/>
<keyword evidence="3" id="KW-1185">Reference proteome</keyword>
<dbReference type="Proteomes" id="UP000805418">
    <property type="component" value="Chromosome 4"/>
</dbReference>
<dbReference type="FunCoup" id="A0A8I3MHU8">
    <property type="interactions" value="3"/>
</dbReference>
<dbReference type="AlphaFoldDB" id="A0A8I3MHU8"/>
<dbReference type="OrthoDB" id="10016075at2759"/>
<dbReference type="Gene3D" id="2.40.128.20">
    <property type="match status" value="1"/>
</dbReference>
<evidence type="ECO:0000256" key="1">
    <source>
        <dbReference type="ARBA" id="ARBA00008390"/>
    </source>
</evidence>
<evidence type="ECO:0000313" key="2">
    <source>
        <dbReference type="Ensembl" id="ENSCAFP00845001581.1"/>
    </source>
</evidence>
<dbReference type="Pfam" id="PF14651">
    <property type="entry name" value="Lipocalin_7"/>
    <property type="match status" value="1"/>
</dbReference>
<dbReference type="Ensembl" id="ENSCAFT00845002015.1">
    <property type="protein sequence ID" value="ENSCAFP00845001581.1"/>
    <property type="gene ID" value="ENSCAFG00845001171.1"/>
</dbReference>
<evidence type="ECO:0000313" key="3">
    <source>
        <dbReference type="Proteomes" id="UP000805418"/>
    </source>
</evidence>
<dbReference type="InterPro" id="IPR031259">
    <property type="entry name" value="ILBP"/>
</dbReference>
<reference evidence="2" key="3">
    <citation type="submission" date="2025-09" db="UniProtKB">
        <authorList>
            <consortium name="Ensembl"/>
        </authorList>
    </citation>
    <scope>IDENTIFICATION</scope>
    <source>
        <strain evidence="2">Boxer</strain>
    </source>
</reference>
<dbReference type="SUPFAM" id="SSF50814">
    <property type="entry name" value="Lipocalins"/>
    <property type="match status" value="1"/>
</dbReference>
<gene>
    <name evidence="2" type="primary">FABP6</name>
</gene>
<dbReference type="GO" id="GO:0008289">
    <property type="term" value="F:lipid binding"/>
    <property type="evidence" value="ECO:0007669"/>
    <property type="project" value="InterPro"/>
</dbReference>
<protein>
    <submittedName>
        <fullName evidence="2">Fatty acid binding protein 6</fullName>
    </submittedName>
</protein>
<name>A0A8I3MHU8_CANLF</name>
<sequence length="186" mass="20222">METLRLREAVAPPSSRGLVELGCAPPSARPAPRRKPSPRAPVAGGSHVTPLLVPGPGLPSDAIERGRNFKIVTEVQQDGQNFTWSQHYPGGHSMTNRFTIGTECDMETMGGKKFKATVHMDGGKIVVDFPNYHQTSEVVGDKLVEVSVLLVLGTVMRTSFCLQPWPLRDGPLGPGFWALPMHWALC</sequence>
<comment type="similarity">
    <text evidence="1">Belongs to the calycin superfamily. Fatty-acid binding protein (FABP) family.</text>
</comment>
<proteinExistence type="inferred from homology"/>
<reference evidence="2" key="2">
    <citation type="submission" date="2025-08" db="UniProtKB">
        <authorList>
            <consortium name="Ensembl"/>
        </authorList>
    </citation>
    <scope>IDENTIFICATION</scope>
    <source>
        <strain evidence="2">Boxer</strain>
    </source>
</reference>